<proteinExistence type="inferred from homology"/>
<evidence type="ECO:0000256" key="3">
    <source>
        <dbReference type="ARBA" id="ARBA00022692"/>
    </source>
</evidence>
<evidence type="ECO:0000256" key="5">
    <source>
        <dbReference type="ARBA" id="ARBA00023136"/>
    </source>
</evidence>
<sequence length="80" mass="8947">MSYYDHHQPHVVGVPPAQGYPPKDDANYHPPPSYHVQVFPQHQGYAPQYHHPPPPPRRQTGLLEGCLAAVCCCCLLDACF</sequence>
<evidence type="ECO:0000256" key="1">
    <source>
        <dbReference type="ARBA" id="ARBA00004167"/>
    </source>
</evidence>
<dbReference type="PANTHER" id="PTHR31568:SF21">
    <property type="entry name" value="CYSTM DOMAIN-CONTAINING PROTEIN"/>
    <property type="match status" value="1"/>
</dbReference>
<evidence type="ECO:0000259" key="7">
    <source>
        <dbReference type="Pfam" id="PF12734"/>
    </source>
</evidence>
<dbReference type="Proteomes" id="UP000634136">
    <property type="component" value="Unassembled WGS sequence"/>
</dbReference>
<keyword evidence="4" id="KW-1133">Transmembrane helix</keyword>
<evidence type="ECO:0000256" key="4">
    <source>
        <dbReference type="ARBA" id="ARBA00022989"/>
    </source>
</evidence>
<dbReference type="EMBL" id="JAAIUW010000011">
    <property type="protein sequence ID" value="KAF7809934.1"/>
    <property type="molecule type" value="Genomic_DNA"/>
</dbReference>
<evidence type="ECO:0000313" key="9">
    <source>
        <dbReference type="Proteomes" id="UP000634136"/>
    </source>
</evidence>
<dbReference type="GO" id="GO:0005886">
    <property type="term" value="C:plasma membrane"/>
    <property type="evidence" value="ECO:0007669"/>
    <property type="project" value="InterPro"/>
</dbReference>
<protein>
    <submittedName>
        <fullName evidence="8">Cysteine-rich and transmembrane domain-containing protein A</fullName>
    </submittedName>
</protein>
<keyword evidence="9" id="KW-1185">Reference proteome</keyword>
<keyword evidence="3 8" id="KW-0812">Transmembrane</keyword>
<evidence type="ECO:0000313" key="8">
    <source>
        <dbReference type="EMBL" id="KAF7809934.1"/>
    </source>
</evidence>
<dbReference type="Pfam" id="PF12734">
    <property type="entry name" value="CYSTM"/>
    <property type="match status" value="1"/>
</dbReference>
<dbReference type="PANTHER" id="PTHR31568">
    <property type="entry name" value="RCG49325, ISOFORM CRA_A"/>
    <property type="match status" value="1"/>
</dbReference>
<evidence type="ECO:0000256" key="6">
    <source>
        <dbReference type="SAM" id="MobiDB-lite"/>
    </source>
</evidence>
<name>A0A834STY3_9FABA</name>
<comment type="caution">
    <text evidence="8">The sequence shown here is derived from an EMBL/GenBank/DDBJ whole genome shotgun (WGS) entry which is preliminary data.</text>
</comment>
<dbReference type="InterPro" id="IPR044850">
    <property type="entry name" value="WIH1-like"/>
</dbReference>
<evidence type="ECO:0000256" key="2">
    <source>
        <dbReference type="ARBA" id="ARBA00009444"/>
    </source>
</evidence>
<keyword evidence="5" id="KW-0472">Membrane</keyword>
<feature type="domain" description="Cysteine-rich transmembrane" evidence="7">
    <location>
        <begin position="44"/>
        <end position="80"/>
    </location>
</feature>
<reference evidence="8" key="1">
    <citation type="submission" date="2020-09" db="EMBL/GenBank/DDBJ databases">
        <title>Genome-Enabled Discovery of Anthraquinone Biosynthesis in Senna tora.</title>
        <authorList>
            <person name="Kang S.-H."/>
            <person name="Pandey R.P."/>
            <person name="Lee C.-M."/>
            <person name="Sim J.-S."/>
            <person name="Jeong J.-T."/>
            <person name="Choi B.-S."/>
            <person name="Jung M."/>
            <person name="Ginzburg D."/>
            <person name="Zhao K."/>
            <person name="Won S.Y."/>
            <person name="Oh T.-J."/>
            <person name="Yu Y."/>
            <person name="Kim N.-H."/>
            <person name="Lee O.R."/>
            <person name="Lee T.-H."/>
            <person name="Bashyal P."/>
            <person name="Kim T.-S."/>
            <person name="Lee W.-H."/>
            <person name="Kawkins C."/>
            <person name="Kim C.-K."/>
            <person name="Kim J.S."/>
            <person name="Ahn B.O."/>
            <person name="Rhee S.Y."/>
            <person name="Sohng J.K."/>
        </authorList>
    </citation>
    <scope>NUCLEOTIDE SEQUENCE</scope>
    <source>
        <tissue evidence="8">Leaf</tissue>
    </source>
</reference>
<dbReference type="AlphaFoldDB" id="A0A834STY3"/>
<gene>
    <name evidence="8" type="ORF">G2W53_036677</name>
</gene>
<comment type="subcellular location">
    <subcellularLocation>
        <location evidence="1">Membrane</location>
        <topology evidence="1">Single-pass membrane protein</topology>
    </subcellularLocation>
</comment>
<accession>A0A834STY3</accession>
<organism evidence="8 9">
    <name type="scientific">Senna tora</name>
    <dbReference type="NCBI Taxonomy" id="362788"/>
    <lineage>
        <taxon>Eukaryota</taxon>
        <taxon>Viridiplantae</taxon>
        <taxon>Streptophyta</taxon>
        <taxon>Embryophyta</taxon>
        <taxon>Tracheophyta</taxon>
        <taxon>Spermatophyta</taxon>
        <taxon>Magnoliopsida</taxon>
        <taxon>eudicotyledons</taxon>
        <taxon>Gunneridae</taxon>
        <taxon>Pentapetalae</taxon>
        <taxon>rosids</taxon>
        <taxon>fabids</taxon>
        <taxon>Fabales</taxon>
        <taxon>Fabaceae</taxon>
        <taxon>Caesalpinioideae</taxon>
        <taxon>Cassia clade</taxon>
        <taxon>Senna</taxon>
    </lineage>
</organism>
<feature type="region of interest" description="Disordered" evidence="6">
    <location>
        <begin position="1"/>
        <end position="33"/>
    </location>
</feature>
<comment type="similarity">
    <text evidence="2">Belongs to the CYSTM1 family.</text>
</comment>
<dbReference type="InterPro" id="IPR028144">
    <property type="entry name" value="CYSTM_dom"/>
</dbReference>